<dbReference type="Proteomes" id="UP000187209">
    <property type="component" value="Unassembled WGS sequence"/>
</dbReference>
<comment type="caution">
    <text evidence="1">The sequence shown here is derived from an EMBL/GenBank/DDBJ whole genome shotgun (WGS) entry which is preliminary data.</text>
</comment>
<sequence>MLLLTIVYLASALISHLDLQFSNFDEKCADLLVTIKDEDNDIIPINSIPIFINSSPPKTIQTLSPTIFTNKGIASGSICFSFDISYSALVQSPGYIEGISTAYQANISFSPSTVTFQSTINLKIEFIEINSEIIYRKIETCLRSFRDGLILDIEYDYY</sequence>
<name>A0A1R2CGZ6_9CILI</name>
<gene>
    <name evidence="1" type="ORF">SteCoe_9861</name>
</gene>
<accession>A0A1R2CGZ6</accession>
<reference evidence="1 2" key="1">
    <citation type="submission" date="2016-11" db="EMBL/GenBank/DDBJ databases">
        <title>The macronuclear genome of Stentor coeruleus: a giant cell with tiny introns.</title>
        <authorList>
            <person name="Slabodnick M."/>
            <person name="Ruby J.G."/>
            <person name="Reiff S.B."/>
            <person name="Swart E.C."/>
            <person name="Gosai S."/>
            <person name="Prabakaran S."/>
            <person name="Witkowska E."/>
            <person name="Larue G.E."/>
            <person name="Fisher S."/>
            <person name="Freeman R.M."/>
            <person name="Gunawardena J."/>
            <person name="Chu W."/>
            <person name="Stover N.A."/>
            <person name="Gregory B.D."/>
            <person name="Nowacki M."/>
            <person name="Derisi J."/>
            <person name="Roy S.W."/>
            <person name="Marshall W.F."/>
            <person name="Sood P."/>
        </authorList>
    </citation>
    <scope>NUCLEOTIDE SEQUENCE [LARGE SCALE GENOMIC DNA]</scope>
    <source>
        <strain evidence="1">WM001</strain>
    </source>
</reference>
<dbReference type="AlphaFoldDB" id="A0A1R2CGZ6"/>
<proteinExistence type="predicted"/>
<keyword evidence="2" id="KW-1185">Reference proteome</keyword>
<dbReference type="EMBL" id="MPUH01000155">
    <property type="protein sequence ID" value="OMJ88273.1"/>
    <property type="molecule type" value="Genomic_DNA"/>
</dbReference>
<organism evidence="1 2">
    <name type="scientific">Stentor coeruleus</name>
    <dbReference type="NCBI Taxonomy" id="5963"/>
    <lineage>
        <taxon>Eukaryota</taxon>
        <taxon>Sar</taxon>
        <taxon>Alveolata</taxon>
        <taxon>Ciliophora</taxon>
        <taxon>Postciliodesmatophora</taxon>
        <taxon>Heterotrichea</taxon>
        <taxon>Heterotrichida</taxon>
        <taxon>Stentoridae</taxon>
        <taxon>Stentor</taxon>
    </lineage>
</organism>
<evidence type="ECO:0000313" key="2">
    <source>
        <dbReference type="Proteomes" id="UP000187209"/>
    </source>
</evidence>
<evidence type="ECO:0000313" key="1">
    <source>
        <dbReference type="EMBL" id="OMJ88273.1"/>
    </source>
</evidence>
<protein>
    <submittedName>
        <fullName evidence="1">Uncharacterized protein</fullName>
    </submittedName>
</protein>